<dbReference type="SUPFAM" id="SSF52058">
    <property type="entry name" value="L domain-like"/>
    <property type="match status" value="1"/>
</dbReference>
<dbReference type="SMART" id="SM00369">
    <property type="entry name" value="LRR_TYP"/>
    <property type="match status" value="6"/>
</dbReference>
<dbReference type="InterPro" id="IPR029071">
    <property type="entry name" value="Ubiquitin-like_domsf"/>
</dbReference>
<protein>
    <recommendedName>
        <fullName evidence="4">Ubiquitin-like domain-containing protein</fullName>
    </recommendedName>
</protein>
<dbReference type="Pfam" id="PF13855">
    <property type="entry name" value="LRR_8"/>
    <property type="match status" value="2"/>
</dbReference>
<name>A0AAW1PB25_9CHLO</name>
<reference evidence="5 6" key="1">
    <citation type="journal article" date="2024" name="Nat. Commun.">
        <title>Phylogenomics reveals the evolutionary origins of lichenization in chlorophyte algae.</title>
        <authorList>
            <person name="Puginier C."/>
            <person name="Libourel C."/>
            <person name="Otte J."/>
            <person name="Skaloud P."/>
            <person name="Haon M."/>
            <person name="Grisel S."/>
            <person name="Petersen M."/>
            <person name="Berrin J.G."/>
            <person name="Delaux P.M."/>
            <person name="Dal Grande F."/>
            <person name="Keller J."/>
        </authorList>
    </citation>
    <scope>NUCLEOTIDE SEQUENCE [LARGE SCALE GENOMIC DNA]</scope>
    <source>
        <strain evidence="5 6">SAG 2043</strain>
    </source>
</reference>
<comment type="caution">
    <text evidence="5">The sequence shown here is derived from an EMBL/GenBank/DDBJ whole genome shotgun (WGS) entry which is preliminary data.</text>
</comment>
<keyword evidence="3" id="KW-0677">Repeat</keyword>
<accession>A0AAW1PB25</accession>
<keyword evidence="2" id="KW-0433">Leucine-rich repeat</keyword>
<evidence type="ECO:0000256" key="2">
    <source>
        <dbReference type="ARBA" id="ARBA00022614"/>
    </source>
</evidence>
<dbReference type="InterPro" id="IPR050216">
    <property type="entry name" value="LRR_domain-containing"/>
</dbReference>
<organism evidence="5 6">
    <name type="scientific">[Myrmecia] bisecta</name>
    <dbReference type="NCBI Taxonomy" id="41462"/>
    <lineage>
        <taxon>Eukaryota</taxon>
        <taxon>Viridiplantae</taxon>
        <taxon>Chlorophyta</taxon>
        <taxon>core chlorophytes</taxon>
        <taxon>Trebouxiophyceae</taxon>
        <taxon>Trebouxiales</taxon>
        <taxon>Trebouxiaceae</taxon>
        <taxon>Myrmecia</taxon>
    </lineage>
</organism>
<dbReference type="PROSITE" id="PS51450">
    <property type="entry name" value="LRR"/>
    <property type="match status" value="1"/>
</dbReference>
<dbReference type="InterPro" id="IPR003591">
    <property type="entry name" value="Leu-rich_rpt_typical-subtyp"/>
</dbReference>
<keyword evidence="6" id="KW-1185">Reference proteome</keyword>
<evidence type="ECO:0000256" key="1">
    <source>
        <dbReference type="ARBA" id="ARBA00004430"/>
    </source>
</evidence>
<proteinExistence type="predicted"/>
<dbReference type="InterPro" id="IPR001611">
    <property type="entry name" value="Leu-rich_rpt"/>
</dbReference>
<dbReference type="SUPFAM" id="SSF54236">
    <property type="entry name" value="Ubiquitin-like"/>
    <property type="match status" value="1"/>
</dbReference>
<dbReference type="Gene3D" id="3.80.10.10">
    <property type="entry name" value="Ribonuclease Inhibitor"/>
    <property type="match status" value="1"/>
</dbReference>
<dbReference type="GO" id="GO:0005930">
    <property type="term" value="C:axoneme"/>
    <property type="evidence" value="ECO:0007669"/>
    <property type="project" value="UniProtKB-SubCell"/>
</dbReference>
<evidence type="ECO:0000256" key="3">
    <source>
        <dbReference type="ARBA" id="ARBA00022737"/>
    </source>
</evidence>
<dbReference type="PANTHER" id="PTHR48051:SF1">
    <property type="entry name" value="RAS SUPPRESSOR PROTEIN 1"/>
    <property type="match status" value="1"/>
</dbReference>
<dbReference type="SMART" id="SM00364">
    <property type="entry name" value="LRR_BAC"/>
    <property type="match status" value="5"/>
</dbReference>
<dbReference type="Pfam" id="PF00240">
    <property type="entry name" value="ubiquitin"/>
    <property type="match status" value="1"/>
</dbReference>
<gene>
    <name evidence="5" type="ORF">WJX72_010701</name>
</gene>
<dbReference type="Proteomes" id="UP001489004">
    <property type="component" value="Unassembled WGS sequence"/>
</dbReference>
<evidence type="ECO:0000259" key="4">
    <source>
        <dbReference type="PROSITE" id="PS50053"/>
    </source>
</evidence>
<evidence type="ECO:0000313" key="5">
    <source>
        <dbReference type="EMBL" id="KAK9807010.1"/>
    </source>
</evidence>
<dbReference type="Gene3D" id="3.10.20.90">
    <property type="entry name" value="Phosphatidylinositol 3-kinase Catalytic Subunit, Chain A, domain 1"/>
    <property type="match status" value="1"/>
</dbReference>
<dbReference type="EMBL" id="JALJOR010000013">
    <property type="protein sequence ID" value="KAK9807010.1"/>
    <property type="molecule type" value="Genomic_DNA"/>
</dbReference>
<comment type="subcellular location">
    <subcellularLocation>
        <location evidence="1">Cytoplasm</location>
        <location evidence="1">Cytoskeleton</location>
        <location evidence="1">Cilium axoneme</location>
    </subcellularLocation>
</comment>
<dbReference type="AlphaFoldDB" id="A0AAW1PB25"/>
<dbReference type="SMART" id="SM00213">
    <property type="entry name" value="UBQ"/>
    <property type="match status" value="1"/>
</dbReference>
<dbReference type="PANTHER" id="PTHR48051">
    <property type="match status" value="1"/>
</dbReference>
<evidence type="ECO:0000313" key="6">
    <source>
        <dbReference type="Proteomes" id="UP001489004"/>
    </source>
</evidence>
<sequence>MKLVVKHGKETCELDCGAEAKVEDVMAQLETLTGVITRKQKLIFQGKVLLPSQTLEAAKLKEGSKLMLMAGTGVQTQGQLAAQQVVKERAAAAKERSENFREQQRAKAARLAQGAGSDSSLQARSKAWAKTGIITLRDSELDSLPDEVCSIGAAARIADVGGNRVAHLPVGFTALSGLQRLRLSHNCLTDDVFGVLTQLPQLAVLALDHNRITQVSASIGSLQLLQRLLLSHNQITSLDPAVTSLPSLVHLDLRSNQLTSLPEHWAGCPVLAELDLASNRLEVLPEGLASLQALRTIVLDSNRLRHIPAAIFRRCSALATVSVHLNPLTVEQLREMDGFAEFGVRLRAKYEKQMEMRVMAPSNGFDEGADAIDWHHWGG</sequence>
<dbReference type="PROSITE" id="PS50053">
    <property type="entry name" value="UBIQUITIN_2"/>
    <property type="match status" value="1"/>
</dbReference>
<feature type="domain" description="Ubiquitin-like" evidence="4">
    <location>
        <begin position="1"/>
        <end position="69"/>
    </location>
</feature>
<dbReference type="InterPro" id="IPR000626">
    <property type="entry name" value="Ubiquitin-like_dom"/>
</dbReference>
<dbReference type="InterPro" id="IPR032675">
    <property type="entry name" value="LRR_dom_sf"/>
</dbReference>